<organism evidence="3 4">
    <name type="scientific">Candidatus Allofournierella pullicola</name>
    <dbReference type="NCBI Taxonomy" id="2838596"/>
    <lineage>
        <taxon>Bacteria</taxon>
        <taxon>Bacillati</taxon>
        <taxon>Bacillota</taxon>
        <taxon>Clostridia</taxon>
        <taxon>Eubacteriales</taxon>
        <taxon>Oscillospiraceae</taxon>
        <taxon>Allofournierella</taxon>
    </lineage>
</organism>
<sequence>MPEGYTHVRTARRAAELAQLEIEHPAAFACGANGPDIFFCYRAWKSGENRGENLPELGSRMHDENTGAFLRALVENAATPAQRSYALGFLSHYAADCTVHPYVVCVTEEGGPYAGPGGHGYFEIAVDSFLHEQDTGKAAVPVDDTTPRLAGAALAEVGAQLQKSLQAAFGVTVSREALADTFWHTRALRRMFISRFHIKYALFWLVEPAFGGRGAVTGHITPARLIGTGKRPKGSLPCPWTHPFTGEEMEDDLNALLEKAEKRSAAYLLAAKGYWDGRLSMKKLSDLLGSASYLSGLPDERSCPGLAPAEKPARTRRKATEAGEKPAAKKAAPRRKAAPPREAAPGGQAPAEE</sequence>
<evidence type="ECO:0000313" key="4">
    <source>
        <dbReference type="Proteomes" id="UP000824193"/>
    </source>
</evidence>
<feature type="domain" description="Phospholipase C/D" evidence="2">
    <location>
        <begin position="6"/>
        <end position="137"/>
    </location>
</feature>
<evidence type="ECO:0000313" key="3">
    <source>
        <dbReference type="EMBL" id="HIX04797.1"/>
    </source>
</evidence>
<accession>A0A9D2ADF0</accession>
<name>A0A9D2ADF0_9FIRM</name>
<gene>
    <name evidence="3" type="ORF">H9865_01610</name>
</gene>
<dbReference type="Proteomes" id="UP000824193">
    <property type="component" value="Unassembled WGS sequence"/>
</dbReference>
<evidence type="ECO:0000259" key="2">
    <source>
        <dbReference type="Pfam" id="PF00882"/>
    </source>
</evidence>
<dbReference type="EMBL" id="DXFW01000004">
    <property type="protein sequence ID" value="HIX04797.1"/>
    <property type="molecule type" value="Genomic_DNA"/>
</dbReference>
<proteinExistence type="predicted"/>
<reference evidence="3" key="1">
    <citation type="journal article" date="2021" name="PeerJ">
        <title>Extensive microbial diversity within the chicken gut microbiome revealed by metagenomics and culture.</title>
        <authorList>
            <person name="Gilroy R."/>
            <person name="Ravi A."/>
            <person name="Getino M."/>
            <person name="Pursley I."/>
            <person name="Horton D.L."/>
            <person name="Alikhan N.F."/>
            <person name="Baker D."/>
            <person name="Gharbi K."/>
            <person name="Hall N."/>
            <person name="Watson M."/>
            <person name="Adriaenssens E.M."/>
            <person name="Foster-Nyarko E."/>
            <person name="Jarju S."/>
            <person name="Secka A."/>
            <person name="Antonio M."/>
            <person name="Oren A."/>
            <person name="Chaudhuri R.R."/>
            <person name="La Ragione R."/>
            <person name="Hildebrand F."/>
            <person name="Pallen M.J."/>
        </authorList>
    </citation>
    <scope>NUCLEOTIDE SEQUENCE</scope>
    <source>
        <strain evidence="3">2239</strain>
    </source>
</reference>
<comment type="caution">
    <text evidence="3">The sequence shown here is derived from an EMBL/GenBank/DDBJ whole genome shotgun (WGS) entry which is preliminary data.</text>
</comment>
<dbReference type="AlphaFoldDB" id="A0A9D2ADF0"/>
<feature type="compositionally biased region" description="Low complexity" evidence="1">
    <location>
        <begin position="340"/>
        <end position="353"/>
    </location>
</feature>
<reference evidence="3" key="2">
    <citation type="submission" date="2021-04" db="EMBL/GenBank/DDBJ databases">
        <authorList>
            <person name="Gilroy R."/>
        </authorList>
    </citation>
    <scope>NUCLEOTIDE SEQUENCE</scope>
    <source>
        <strain evidence="3">2239</strain>
    </source>
</reference>
<dbReference type="Pfam" id="PF00882">
    <property type="entry name" value="Zn_dep_PLPC"/>
    <property type="match status" value="1"/>
</dbReference>
<feature type="compositionally biased region" description="Basic and acidic residues" evidence="1">
    <location>
        <begin position="318"/>
        <end position="327"/>
    </location>
</feature>
<feature type="region of interest" description="Disordered" evidence="1">
    <location>
        <begin position="299"/>
        <end position="353"/>
    </location>
</feature>
<evidence type="ECO:0000256" key="1">
    <source>
        <dbReference type="SAM" id="MobiDB-lite"/>
    </source>
</evidence>
<protein>
    <submittedName>
        <fullName evidence="3">Zinc dependent phospholipase C family protein</fullName>
    </submittedName>
</protein>
<dbReference type="InterPro" id="IPR029002">
    <property type="entry name" value="PLPC/GPLD1"/>
</dbReference>